<feature type="transmembrane region" description="Helical" evidence="1">
    <location>
        <begin position="12"/>
        <end position="38"/>
    </location>
</feature>
<reference evidence="2 3" key="1">
    <citation type="submission" date="2018-09" db="EMBL/GenBank/DDBJ databases">
        <title>Draft genome sequences of Legionella taurinensis isolated from water samples.</title>
        <authorList>
            <person name="Chakeri A."/>
            <person name="Allerberger F."/>
            <person name="Kundi M."/>
            <person name="Ruppitsch W."/>
            <person name="Schmid D."/>
        </authorList>
    </citation>
    <scope>NUCLEOTIDE SEQUENCE [LARGE SCALE GENOMIC DNA]</scope>
    <source>
        <strain evidence="2 3">4570-18-6</strain>
    </source>
</reference>
<evidence type="ECO:0000313" key="3">
    <source>
        <dbReference type="Proteomes" id="UP000270757"/>
    </source>
</evidence>
<evidence type="ECO:0000256" key="1">
    <source>
        <dbReference type="SAM" id="Phobius"/>
    </source>
</evidence>
<comment type="caution">
    <text evidence="2">The sequence shown here is derived from an EMBL/GenBank/DDBJ whole genome shotgun (WGS) entry which is preliminary data.</text>
</comment>
<dbReference type="EMBL" id="QZWB01000011">
    <property type="protein sequence ID" value="RJT45521.1"/>
    <property type="molecule type" value="Genomic_DNA"/>
</dbReference>
<name>A0A3A5L2K0_9GAMM</name>
<sequence length="116" mass="13252">MLVLLNAAASWLLIHSGLPWAVCLPLIIILLIVLALGIRTPYPAGHYREFIHQGGTWHLLSPHATETVARHRLLLHAGLFMLIKFFSEDSQKVLVIFCDQLRPEDFRHLKIIEKVK</sequence>
<keyword evidence="1" id="KW-0472">Membrane</keyword>
<dbReference type="AlphaFoldDB" id="A0A3A5L2K0"/>
<protein>
    <submittedName>
        <fullName evidence="2">Uncharacterized protein</fullName>
    </submittedName>
</protein>
<dbReference type="Proteomes" id="UP000270757">
    <property type="component" value="Unassembled WGS sequence"/>
</dbReference>
<accession>A0A3A5L2K0</accession>
<keyword evidence="1" id="KW-1133">Transmembrane helix</keyword>
<proteinExistence type="predicted"/>
<organism evidence="2 3">
    <name type="scientific">Legionella taurinensis</name>
    <dbReference type="NCBI Taxonomy" id="70611"/>
    <lineage>
        <taxon>Bacteria</taxon>
        <taxon>Pseudomonadati</taxon>
        <taxon>Pseudomonadota</taxon>
        <taxon>Gammaproteobacteria</taxon>
        <taxon>Legionellales</taxon>
        <taxon>Legionellaceae</taxon>
        <taxon>Legionella</taxon>
    </lineage>
</organism>
<keyword evidence="1" id="KW-0812">Transmembrane</keyword>
<evidence type="ECO:0000313" key="2">
    <source>
        <dbReference type="EMBL" id="RJT45521.1"/>
    </source>
</evidence>
<gene>
    <name evidence="2" type="ORF">D6J04_10350</name>
</gene>